<name>A0A501QM90_9FLAO</name>
<reference evidence="2 3" key="2">
    <citation type="submission" date="2019-06" db="EMBL/GenBank/DDBJ databases">
        <authorList>
            <person name="Seo Y."/>
        </authorList>
    </citation>
    <scope>NUCLEOTIDE SEQUENCE [LARGE SCALE GENOMIC DNA]</scope>
    <source>
        <strain evidence="2 3">MaA-Y11</strain>
    </source>
</reference>
<gene>
    <name evidence="2" type="ORF">FJA49_00765</name>
</gene>
<evidence type="ECO:0000313" key="2">
    <source>
        <dbReference type="EMBL" id="TPD73594.1"/>
    </source>
</evidence>
<protein>
    <recommendedName>
        <fullName evidence="4">Lipoprotein</fullName>
    </recommendedName>
</protein>
<dbReference type="PROSITE" id="PS51257">
    <property type="entry name" value="PROKAR_LIPOPROTEIN"/>
    <property type="match status" value="1"/>
</dbReference>
<dbReference type="EMBL" id="VFJE01000046">
    <property type="protein sequence ID" value="TPD73594.1"/>
    <property type="molecule type" value="Genomic_DNA"/>
</dbReference>
<dbReference type="Proteomes" id="UP000319175">
    <property type="component" value="Unassembled WGS sequence"/>
</dbReference>
<accession>A0A501QM90</accession>
<dbReference type="RefSeq" id="WP_139997831.1">
    <property type="nucleotide sequence ID" value="NZ_VFJE01000046.1"/>
</dbReference>
<reference evidence="2 3" key="1">
    <citation type="submission" date="2019-06" db="EMBL/GenBank/DDBJ databases">
        <title>Flavobacterium sp. MaA-Y11 from geoumgang.</title>
        <authorList>
            <person name="Jeong S."/>
        </authorList>
    </citation>
    <scope>NUCLEOTIDE SEQUENCE [LARGE SCALE GENOMIC DNA]</scope>
    <source>
        <strain evidence="2 3">MaA-Y11</strain>
    </source>
</reference>
<dbReference type="OrthoDB" id="1366960at2"/>
<feature type="region of interest" description="Disordered" evidence="1">
    <location>
        <begin position="210"/>
        <end position="233"/>
    </location>
</feature>
<evidence type="ECO:0000313" key="3">
    <source>
        <dbReference type="Proteomes" id="UP000319175"/>
    </source>
</evidence>
<comment type="caution">
    <text evidence="2">The sequence shown here is derived from an EMBL/GenBank/DDBJ whole genome shotgun (WGS) entry which is preliminary data.</text>
</comment>
<organism evidence="2 3">
    <name type="scientific">Flavobacterium microcysteis</name>
    <dbReference type="NCBI Taxonomy" id="2596891"/>
    <lineage>
        <taxon>Bacteria</taxon>
        <taxon>Pseudomonadati</taxon>
        <taxon>Bacteroidota</taxon>
        <taxon>Flavobacteriia</taxon>
        <taxon>Flavobacteriales</taxon>
        <taxon>Flavobacteriaceae</taxon>
        <taxon>Flavobacterium</taxon>
    </lineage>
</organism>
<proteinExistence type="predicted"/>
<sequence length="462" mass="51586">MRRKFKHLSHFLSTGIFLFLGCQTEEIPVTEDRQKPIRGATKVSFSTFKQLTGLSDFNTIFTLPKSNSLSTRRTNESYAPEDFIVDTDQIIQTVSGGKTSYAFLMTPKNGEKEDSRFYLIIYDKQGNWLDMVIESDIFVDADGNPNETGFREIYASAARGTGCTTVFTWVIKCNRKGKCADGVCDRCSICLKAGSERICGNDKEDYLDSGWTKPLQPDTGGGGGNPNPETDSNEETVVNLPILTLNPRNNPCKDLKDKSENISFKEKMEELRGKAGTQNFESAYAMYQNPADGLSFSPEATGTAENLDVQLVLNASSTQTLTNAIGFIHCHLDNGTTFKVFSFTDMIALAYVASVSTRPTSELGIFVTTASGTFALKVNDRISLKNNLLWMQMAQKSYETDFAEEVKMDDSIDKQTLGLLRFMKKAFKDRMLGIDLYKQNSDEIWEKLELSNNEQTVKSKKC</sequence>
<evidence type="ECO:0000256" key="1">
    <source>
        <dbReference type="SAM" id="MobiDB-lite"/>
    </source>
</evidence>
<keyword evidence="3" id="KW-1185">Reference proteome</keyword>
<evidence type="ECO:0008006" key="4">
    <source>
        <dbReference type="Google" id="ProtNLM"/>
    </source>
</evidence>
<dbReference type="AlphaFoldDB" id="A0A501QM90"/>